<dbReference type="OrthoDB" id="9797252at2"/>
<evidence type="ECO:0000259" key="4">
    <source>
        <dbReference type="Pfam" id="PF08241"/>
    </source>
</evidence>
<dbReference type="Gene3D" id="3.40.50.150">
    <property type="entry name" value="Vaccinia Virus protein VP39"/>
    <property type="match status" value="1"/>
</dbReference>
<dbReference type="Proteomes" id="UP000273405">
    <property type="component" value="Unassembled WGS sequence"/>
</dbReference>
<name>A0A3A8MY86_9BACT</name>
<evidence type="ECO:0000256" key="2">
    <source>
        <dbReference type="ARBA" id="ARBA00022603"/>
    </source>
</evidence>
<comment type="caution">
    <text evidence="5">The sequence shown here is derived from an EMBL/GenBank/DDBJ whole genome shotgun (WGS) entry which is preliminary data.</text>
</comment>
<dbReference type="GO" id="GO:0008757">
    <property type="term" value="F:S-adenosylmethionine-dependent methyltransferase activity"/>
    <property type="evidence" value="ECO:0007669"/>
    <property type="project" value="InterPro"/>
</dbReference>
<keyword evidence="6" id="KW-1185">Reference proteome</keyword>
<dbReference type="InterPro" id="IPR013216">
    <property type="entry name" value="Methyltransf_11"/>
</dbReference>
<evidence type="ECO:0000256" key="3">
    <source>
        <dbReference type="ARBA" id="ARBA00022679"/>
    </source>
</evidence>
<evidence type="ECO:0000256" key="1">
    <source>
        <dbReference type="ARBA" id="ARBA00008361"/>
    </source>
</evidence>
<comment type="similarity">
    <text evidence="1">Belongs to the methyltransferase superfamily.</text>
</comment>
<dbReference type="SUPFAM" id="SSF53335">
    <property type="entry name" value="S-adenosyl-L-methionine-dependent methyltransferases"/>
    <property type="match status" value="1"/>
</dbReference>
<accession>A0A3A8MY86</accession>
<dbReference type="PANTHER" id="PTHR44942">
    <property type="entry name" value="METHYLTRANSF_11 DOMAIN-CONTAINING PROTEIN"/>
    <property type="match status" value="1"/>
</dbReference>
<dbReference type="PANTHER" id="PTHR44942:SF4">
    <property type="entry name" value="METHYLTRANSFERASE TYPE 11 DOMAIN-CONTAINING PROTEIN"/>
    <property type="match status" value="1"/>
</dbReference>
<organism evidence="5 6">
    <name type="scientific">Corallococcus sicarius</name>
    <dbReference type="NCBI Taxonomy" id="2316726"/>
    <lineage>
        <taxon>Bacteria</taxon>
        <taxon>Pseudomonadati</taxon>
        <taxon>Myxococcota</taxon>
        <taxon>Myxococcia</taxon>
        <taxon>Myxococcales</taxon>
        <taxon>Cystobacterineae</taxon>
        <taxon>Myxococcaceae</taxon>
        <taxon>Corallococcus</taxon>
    </lineage>
</organism>
<dbReference type="GO" id="GO:0032259">
    <property type="term" value="P:methylation"/>
    <property type="evidence" value="ECO:0007669"/>
    <property type="project" value="UniProtKB-KW"/>
</dbReference>
<dbReference type="Pfam" id="PF08241">
    <property type="entry name" value="Methyltransf_11"/>
    <property type="match status" value="1"/>
</dbReference>
<protein>
    <submittedName>
        <fullName evidence="5">Class I SAM-dependent methyltransferase</fullName>
    </submittedName>
</protein>
<dbReference type="EMBL" id="RAWG01000266">
    <property type="protein sequence ID" value="RKH37006.1"/>
    <property type="molecule type" value="Genomic_DNA"/>
</dbReference>
<dbReference type="AlphaFoldDB" id="A0A3A8MY86"/>
<keyword evidence="3 5" id="KW-0808">Transferase</keyword>
<reference evidence="6" key="1">
    <citation type="submission" date="2018-09" db="EMBL/GenBank/DDBJ databases">
        <authorList>
            <person name="Livingstone P.G."/>
            <person name="Whitworth D.E."/>
        </authorList>
    </citation>
    <scope>NUCLEOTIDE SEQUENCE [LARGE SCALE GENOMIC DNA]</scope>
    <source>
        <strain evidence="6">CA040B</strain>
    </source>
</reference>
<dbReference type="CDD" id="cd02440">
    <property type="entry name" value="AdoMet_MTases"/>
    <property type="match status" value="1"/>
</dbReference>
<proteinExistence type="inferred from homology"/>
<keyword evidence="2 5" id="KW-0489">Methyltransferase</keyword>
<gene>
    <name evidence="5" type="ORF">D7X12_31105</name>
</gene>
<feature type="domain" description="Methyltransferase type 11" evidence="4">
    <location>
        <begin position="42"/>
        <end position="136"/>
    </location>
</feature>
<evidence type="ECO:0000313" key="6">
    <source>
        <dbReference type="Proteomes" id="UP000273405"/>
    </source>
</evidence>
<evidence type="ECO:0000313" key="5">
    <source>
        <dbReference type="EMBL" id="RKH37006.1"/>
    </source>
</evidence>
<dbReference type="RefSeq" id="WP_120628874.1">
    <property type="nucleotide sequence ID" value="NZ_RAWG01000266.1"/>
</dbReference>
<sequence>MSVSVDFGRTSSDYAKHRAGFPDAFFTRLEQDGVLRPGLRALDLGTGTGTIARGLARRGCEVTALDVSAPQLDAARQLARDEGLTVDFREGRAEDTGLPSASFDRVFAGQCWHWFDRAAAAREAFRVLRPGGRLIIAHFDWLALPGNVVEATETLMEDFSPRDLLPVDRYGHAVGIYPAWFLDVALAGFQAVTSFSFDSPTPYTHVGWRGRMRANARIGASLPPDAVARFEAALTALLAERFPHEPMSVPHRVFALVAERP</sequence>
<dbReference type="InterPro" id="IPR051052">
    <property type="entry name" value="Diverse_substrate_MTase"/>
</dbReference>
<dbReference type="InterPro" id="IPR029063">
    <property type="entry name" value="SAM-dependent_MTases_sf"/>
</dbReference>